<keyword evidence="1" id="KW-0479">Metal-binding</keyword>
<dbReference type="Gene3D" id="6.10.140.2220">
    <property type="match status" value="1"/>
</dbReference>
<dbReference type="OrthoDB" id="5945798at2759"/>
<evidence type="ECO:0000256" key="4">
    <source>
        <dbReference type="PROSITE-ProRule" id="PRU00134"/>
    </source>
</evidence>
<dbReference type="InterPro" id="IPR046341">
    <property type="entry name" value="SET_dom_sf"/>
</dbReference>
<dbReference type="OMA" id="HSCDYNS"/>
<dbReference type="Pfam" id="PF00856">
    <property type="entry name" value="SET"/>
    <property type="match status" value="1"/>
</dbReference>
<dbReference type="Gene3D" id="1.10.220.160">
    <property type="match status" value="1"/>
</dbReference>
<gene>
    <name evidence="8" type="ORF">PFICI_00271</name>
</gene>
<keyword evidence="2 4" id="KW-0863">Zinc-finger</keyword>
<sequence length="541" mass="60189">MSANENVEVKSSGNSETGRGLFASKDFKPGDVVLSVDRPLVAELDMDRMSDSCAWCFQRGATDPMERQSSAAMGLPAGFIECKACSGCRRVSYCSKKCQSKAWKAEHKYECKVLAPSERPALPDAVRAVIKLLGRLKAEGDKDGRTKELLSFFPFAGGQGLEEFARRDKKLFDDLSMMGFAAWKYVGEPNLPGVDSQNIAKAFTFNILCNKFGLSSPLDDTHLGIGFDPLICTSNHSCDPNVNLVFNQPTTVLRALKPIKKGEEILMKYIDVTNPYSVRQAELSETYHFTCKCSKCKKGATDREDIFSKPASELSSEYRKRADALVARHEKQLARFLVPGGNEADQKRLAALQAEAFSVSGTLTDVRDPSLEEIKDTLKMCIDSGLWTWTRQPVPRLCHQLFAKYIATGDPYGAFRIGLKLYFEISPSLYPQTFSSDRLVDSWAMSTVTNVLCGPMSKEVYDEFMQNGVDLRIAYFGFLFAVHDDMPKMFGVDSPFGKVVESTYSQIMAGVTIHESEIRDKVKTLWPSLEMIGRSVTVQSL</sequence>
<dbReference type="PANTHER" id="PTHR12197:SF251">
    <property type="entry name" value="EG:BACR7C10.4 PROTEIN"/>
    <property type="match status" value="1"/>
</dbReference>
<dbReference type="HOGENOM" id="CLU_018406_5_2_1"/>
<organism evidence="8 9">
    <name type="scientific">Pestalotiopsis fici (strain W106-1 / CGMCC3.15140)</name>
    <dbReference type="NCBI Taxonomy" id="1229662"/>
    <lineage>
        <taxon>Eukaryota</taxon>
        <taxon>Fungi</taxon>
        <taxon>Dikarya</taxon>
        <taxon>Ascomycota</taxon>
        <taxon>Pezizomycotina</taxon>
        <taxon>Sordariomycetes</taxon>
        <taxon>Xylariomycetidae</taxon>
        <taxon>Amphisphaeriales</taxon>
        <taxon>Sporocadaceae</taxon>
        <taxon>Pestalotiopsis</taxon>
    </lineage>
</organism>
<evidence type="ECO:0000256" key="2">
    <source>
        <dbReference type="ARBA" id="ARBA00022771"/>
    </source>
</evidence>
<protein>
    <submittedName>
        <fullName evidence="8">Uncharacterized protein</fullName>
    </submittedName>
</protein>
<dbReference type="InParanoid" id="W3XK73"/>
<feature type="domain" description="SET" evidence="6">
    <location>
        <begin position="5"/>
        <end position="270"/>
    </location>
</feature>
<dbReference type="EMBL" id="KI912109">
    <property type="protein sequence ID" value="ETS86443.1"/>
    <property type="molecule type" value="Genomic_DNA"/>
</dbReference>
<feature type="domain" description="MYND-type" evidence="7">
    <location>
        <begin position="53"/>
        <end position="111"/>
    </location>
</feature>
<dbReference type="SUPFAM" id="SSF82199">
    <property type="entry name" value="SET domain"/>
    <property type="match status" value="1"/>
</dbReference>
<dbReference type="GO" id="GO:0005634">
    <property type="term" value="C:nucleus"/>
    <property type="evidence" value="ECO:0007669"/>
    <property type="project" value="TreeGrafter"/>
</dbReference>
<keyword evidence="9" id="KW-1185">Reference proteome</keyword>
<dbReference type="Gene3D" id="2.170.270.10">
    <property type="entry name" value="SET domain"/>
    <property type="match status" value="1"/>
</dbReference>
<dbReference type="PANTHER" id="PTHR12197">
    <property type="entry name" value="HISTONE-LYSINE N-METHYLTRANSFERASE SMYD"/>
    <property type="match status" value="1"/>
</dbReference>
<dbReference type="RefSeq" id="XP_007827043.1">
    <property type="nucleotide sequence ID" value="XM_007828852.1"/>
</dbReference>
<dbReference type="InterPro" id="IPR001214">
    <property type="entry name" value="SET_dom"/>
</dbReference>
<evidence type="ECO:0000313" key="8">
    <source>
        <dbReference type="EMBL" id="ETS86443.1"/>
    </source>
</evidence>
<dbReference type="Pfam" id="PF01753">
    <property type="entry name" value="zf-MYND"/>
    <property type="match status" value="1"/>
</dbReference>
<evidence type="ECO:0000259" key="6">
    <source>
        <dbReference type="PROSITE" id="PS50280"/>
    </source>
</evidence>
<evidence type="ECO:0000256" key="1">
    <source>
        <dbReference type="ARBA" id="ARBA00022723"/>
    </source>
</evidence>
<keyword evidence="3" id="KW-0862">Zinc</keyword>
<evidence type="ECO:0000259" key="7">
    <source>
        <dbReference type="PROSITE" id="PS50865"/>
    </source>
</evidence>
<dbReference type="SUPFAM" id="SSF144232">
    <property type="entry name" value="HIT/MYND zinc finger-like"/>
    <property type="match status" value="1"/>
</dbReference>
<dbReference type="InterPro" id="IPR050869">
    <property type="entry name" value="H3K4_H4K5_MeTrfase"/>
</dbReference>
<dbReference type="AlphaFoldDB" id="W3XK73"/>
<dbReference type="FunCoup" id="W3XK73">
    <property type="interactions" value="648"/>
</dbReference>
<dbReference type="KEGG" id="pfy:PFICI_00271"/>
<dbReference type="eggNOG" id="KOG2084">
    <property type="taxonomic scope" value="Eukaryota"/>
</dbReference>
<dbReference type="InterPro" id="IPR002893">
    <property type="entry name" value="Znf_MYND"/>
</dbReference>
<dbReference type="Proteomes" id="UP000030651">
    <property type="component" value="Unassembled WGS sequence"/>
</dbReference>
<dbReference type="SMART" id="SM00317">
    <property type="entry name" value="SET"/>
    <property type="match status" value="1"/>
</dbReference>
<evidence type="ECO:0000256" key="3">
    <source>
        <dbReference type="ARBA" id="ARBA00022833"/>
    </source>
</evidence>
<feature type="compositionally biased region" description="Polar residues" evidence="5">
    <location>
        <begin position="1"/>
        <end position="17"/>
    </location>
</feature>
<evidence type="ECO:0000313" key="9">
    <source>
        <dbReference type="Proteomes" id="UP000030651"/>
    </source>
</evidence>
<reference evidence="9" key="1">
    <citation type="journal article" date="2015" name="BMC Genomics">
        <title>Genomic and transcriptomic analysis of the endophytic fungus Pestalotiopsis fici reveals its lifestyle and high potential for synthesis of natural products.</title>
        <authorList>
            <person name="Wang X."/>
            <person name="Zhang X."/>
            <person name="Liu L."/>
            <person name="Xiang M."/>
            <person name="Wang W."/>
            <person name="Sun X."/>
            <person name="Che Y."/>
            <person name="Guo L."/>
            <person name="Liu G."/>
            <person name="Guo L."/>
            <person name="Wang C."/>
            <person name="Yin W.B."/>
            <person name="Stadler M."/>
            <person name="Zhang X."/>
            <person name="Liu X."/>
        </authorList>
    </citation>
    <scope>NUCLEOTIDE SEQUENCE [LARGE SCALE GENOMIC DNA]</scope>
    <source>
        <strain evidence="9">W106-1 / CGMCC3.15140</strain>
    </source>
</reference>
<name>W3XK73_PESFW</name>
<dbReference type="GO" id="GO:0008270">
    <property type="term" value="F:zinc ion binding"/>
    <property type="evidence" value="ECO:0007669"/>
    <property type="project" value="UniProtKB-KW"/>
</dbReference>
<accession>W3XK73</accession>
<dbReference type="PROSITE" id="PS50280">
    <property type="entry name" value="SET"/>
    <property type="match status" value="1"/>
</dbReference>
<dbReference type="STRING" id="1229662.W3XK73"/>
<dbReference type="PROSITE" id="PS50865">
    <property type="entry name" value="ZF_MYND_2"/>
    <property type="match status" value="1"/>
</dbReference>
<proteinExistence type="predicted"/>
<dbReference type="GeneID" id="19265284"/>
<evidence type="ECO:0000256" key="5">
    <source>
        <dbReference type="SAM" id="MobiDB-lite"/>
    </source>
</evidence>
<feature type="region of interest" description="Disordered" evidence="5">
    <location>
        <begin position="1"/>
        <end position="22"/>
    </location>
</feature>